<proteinExistence type="predicted"/>
<evidence type="ECO:0000256" key="5">
    <source>
        <dbReference type="SAM" id="MobiDB-lite"/>
    </source>
</evidence>
<evidence type="ECO:0000256" key="3">
    <source>
        <dbReference type="PROSITE-ProRule" id="PRU00110"/>
    </source>
</evidence>
<dbReference type="Pfam" id="PF00072">
    <property type="entry name" value="Response_reg"/>
    <property type="match status" value="2"/>
</dbReference>
<dbReference type="EC" id="2.7.7.65" evidence="1"/>
<protein>
    <recommendedName>
        <fullName evidence="1">diguanylate cyclase</fullName>
        <ecNumber evidence="1">2.7.7.65</ecNumber>
    </recommendedName>
</protein>
<dbReference type="InterPro" id="IPR036641">
    <property type="entry name" value="HPT_dom_sf"/>
</dbReference>
<evidence type="ECO:0000259" key="6">
    <source>
        <dbReference type="PROSITE" id="PS50110"/>
    </source>
</evidence>
<gene>
    <name evidence="9" type="ORF">K8I29_05795</name>
</gene>
<dbReference type="Proteomes" id="UP000705867">
    <property type="component" value="Unassembled WGS sequence"/>
</dbReference>
<dbReference type="PROSITE" id="PS50894">
    <property type="entry name" value="HPT"/>
    <property type="match status" value="1"/>
</dbReference>
<dbReference type="SUPFAM" id="SSF47226">
    <property type="entry name" value="Histidine-containing phosphotransfer domain, HPT domain"/>
    <property type="match status" value="1"/>
</dbReference>
<feature type="region of interest" description="Disordered" evidence="5">
    <location>
        <begin position="120"/>
        <end position="139"/>
    </location>
</feature>
<evidence type="ECO:0000313" key="9">
    <source>
        <dbReference type="EMBL" id="MBZ0155714.1"/>
    </source>
</evidence>
<name>A0A953J9S6_9BACT</name>
<dbReference type="PANTHER" id="PTHR45138:SF9">
    <property type="entry name" value="DIGUANYLATE CYCLASE DGCM-RELATED"/>
    <property type="match status" value="1"/>
</dbReference>
<dbReference type="InterPro" id="IPR008207">
    <property type="entry name" value="Sig_transdc_His_kin_Hpt_dom"/>
</dbReference>
<dbReference type="GO" id="GO:0052621">
    <property type="term" value="F:diguanylate cyclase activity"/>
    <property type="evidence" value="ECO:0007669"/>
    <property type="project" value="UniProtKB-EC"/>
</dbReference>
<dbReference type="GO" id="GO:0043709">
    <property type="term" value="P:cell adhesion involved in single-species biofilm formation"/>
    <property type="evidence" value="ECO:0007669"/>
    <property type="project" value="TreeGrafter"/>
</dbReference>
<evidence type="ECO:0000256" key="4">
    <source>
        <dbReference type="PROSITE-ProRule" id="PRU00169"/>
    </source>
</evidence>
<dbReference type="GO" id="GO:0005886">
    <property type="term" value="C:plasma membrane"/>
    <property type="evidence" value="ECO:0007669"/>
    <property type="project" value="TreeGrafter"/>
</dbReference>
<feature type="domain" description="GGDEF" evidence="7">
    <location>
        <begin position="425"/>
        <end position="555"/>
    </location>
</feature>
<dbReference type="FunFam" id="3.30.70.270:FF:000001">
    <property type="entry name" value="Diguanylate cyclase domain protein"/>
    <property type="match status" value="1"/>
</dbReference>
<dbReference type="GO" id="GO:0000160">
    <property type="term" value="P:phosphorelay signal transduction system"/>
    <property type="evidence" value="ECO:0007669"/>
    <property type="project" value="InterPro"/>
</dbReference>
<feature type="modified residue" description="Phosphohistidine" evidence="3">
    <location>
        <position position="55"/>
    </location>
</feature>
<sequence>MADPADSIRERLRALREAYRAQMPEKVSQIEEVWSSLLKDSGERDDLDAVLRLVHTLAGSSASFGLKEVSAAARSLEEELKTAVEKGYDSRRVASLPVSALLEKLKEVCGGSCQDAEEATREAGETKFPGGTLEGGPPPERKTIFLVEDDPVLLESLSLQIGHFGYEVQGFSALAPAREEARRSFPAAIIMDMSFPEGVFAGAETVAAVQRGREERIPIIFISSRNDFTSHLQAARAGADAYFAKPVNVGVLIDKLDMITRKEVVEPYRILIVDDDADLASYHALILQEAGMTTFVVTDPLQVVSSLSRFNPDLILMDMYMPECGGQELATIIRWMDTYVSIPIVFLSAETNLSKQLSAMSTGGDDFLTKPIRPEHLIASVTMRAERMRIIRSFMDRDSLTGLLNHTKTKEQLEICLERVKRQKGRLAFAMVDIDRFKKVNDTYGHPVGDRVLLSLSRLFQQRLRKTDIIGRYGGEEFAVILNDIDAPGAAKVLDALRISFSGIRHHGEGGEFSVTFSCGIASFPGYGDPAQLSNAADKALYEAKNSGRNRVVIK</sequence>
<dbReference type="InterPro" id="IPR001789">
    <property type="entry name" value="Sig_transdc_resp-reg_receiver"/>
</dbReference>
<organism evidence="9 10">
    <name type="scientific">Candidatus Nitrobium versatile</name>
    <dbReference type="NCBI Taxonomy" id="2884831"/>
    <lineage>
        <taxon>Bacteria</taxon>
        <taxon>Pseudomonadati</taxon>
        <taxon>Nitrospirota</taxon>
        <taxon>Nitrospiria</taxon>
        <taxon>Nitrospirales</taxon>
        <taxon>Nitrospiraceae</taxon>
        <taxon>Candidatus Nitrobium</taxon>
    </lineage>
</organism>
<dbReference type="GO" id="GO:0004672">
    <property type="term" value="F:protein kinase activity"/>
    <property type="evidence" value="ECO:0007669"/>
    <property type="project" value="UniProtKB-ARBA"/>
</dbReference>
<evidence type="ECO:0000313" key="10">
    <source>
        <dbReference type="Proteomes" id="UP000705867"/>
    </source>
</evidence>
<feature type="domain" description="Response regulatory" evidence="6">
    <location>
        <begin position="143"/>
        <end position="260"/>
    </location>
</feature>
<comment type="caution">
    <text evidence="9">The sequence shown here is derived from an EMBL/GenBank/DDBJ whole genome shotgun (WGS) entry which is preliminary data.</text>
</comment>
<dbReference type="InterPro" id="IPR050469">
    <property type="entry name" value="Diguanylate_Cyclase"/>
</dbReference>
<feature type="modified residue" description="4-aspartylphosphate" evidence="4">
    <location>
        <position position="192"/>
    </location>
</feature>
<feature type="modified residue" description="4-aspartylphosphate" evidence="4">
    <location>
        <position position="318"/>
    </location>
</feature>
<dbReference type="SMART" id="SM00267">
    <property type="entry name" value="GGDEF"/>
    <property type="match status" value="1"/>
</dbReference>
<accession>A0A953J9S6</accession>
<dbReference type="CDD" id="cd01949">
    <property type="entry name" value="GGDEF"/>
    <property type="match status" value="1"/>
</dbReference>
<evidence type="ECO:0000256" key="1">
    <source>
        <dbReference type="ARBA" id="ARBA00012528"/>
    </source>
</evidence>
<evidence type="ECO:0000259" key="7">
    <source>
        <dbReference type="PROSITE" id="PS50887"/>
    </source>
</evidence>
<keyword evidence="9" id="KW-0548">Nucleotidyltransferase</keyword>
<dbReference type="FunFam" id="3.40.50.2300:FF:000346">
    <property type="entry name" value="Diguanylate cyclase response regulator"/>
    <property type="match status" value="1"/>
</dbReference>
<dbReference type="SMART" id="SM00448">
    <property type="entry name" value="REC"/>
    <property type="match status" value="2"/>
</dbReference>
<dbReference type="Gene3D" id="3.40.50.2300">
    <property type="match status" value="2"/>
</dbReference>
<dbReference type="PANTHER" id="PTHR45138">
    <property type="entry name" value="REGULATORY COMPONENTS OF SENSORY TRANSDUCTION SYSTEM"/>
    <property type="match status" value="1"/>
</dbReference>
<dbReference type="InterPro" id="IPR043128">
    <property type="entry name" value="Rev_trsase/Diguanyl_cyclase"/>
</dbReference>
<dbReference type="AlphaFoldDB" id="A0A953J9S6"/>
<reference evidence="9" key="1">
    <citation type="journal article" date="2021" name="bioRxiv">
        <title>Unraveling nitrogen, sulfur and carbon metabolic pathways and microbial community transcriptional responses to substrate deprivation and toxicity stresses in a bioreactor mimicking anoxic brackish coastal sediment conditions.</title>
        <authorList>
            <person name="Martins P.D."/>
            <person name="Echeveste M.J."/>
            <person name="Arshad A."/>
            <person name="Kurth J."/>
            <person name="Ouboter H."/>
            <person name="Jetten M.S.M."/>
            <person name="Welte C.U."/>
        </authorList>
    </citation>
    <scope>NUCLEOTIDE SEQUENCE</scope>
    <source>
        <strain evidence="9">MAG_39</strain>
    </source>
</reference>
<dbReference type="InterPro" id="IPR029787">
    <property type="entry name" value="Nucleotide_cyclase"/>
</dbReference>
<dbReference type="SUPFAM" id="SSF55073">
    <property type="entry name" value="Nucleotide cyclase"/>
    <property type="match status" value="1"/>
</dbReference>
<dbReference type="InterPro" id="IPR000160">
    <property type="entry name" value="GGDEF_dom"/>
</dbReference>
<dbReference type="CDD" id="cd00156">
    <property type="entry name" value="REC"/>
    <property type="match status" value="2"/>
</dbReference>
<keyword evidence="4" id="KW-0597">Phosphoprotein</keyword>
<dbReference type="Gene3D" id="3.30.70.270">
    <property type="match status" value="1"/>
</dbReference>
<reference evidence="9" key="2">
    <citation type="submission" date="2021-08" db="EMBL/GenBank/DDBJ databases">
        <authorList>
            <person name="Dalcin Martins P."/>
        </authorList>
    </citation>
    <scope>NUCLEOTIDE SEQUENCE</scope>
    <source>
        <strain evidence="9">MAG_39</strain>
    </source>
</reference>
<evidence type="ECO:0000259" key="8">
    <source>
        <dbReference type="PROSITE" id="PS50894"/>
    </source>
</evidence>
<dbReference type="Pfam" id="PF01627">
    <property type="entry name" value="Hpt"/>
    <property type="match status" value="1"/>
</dbReference>
<dbReference type="NCBIfam" id="TIGR00254">
    <property type="entry name" value="GGDEF"/>
    <property type="match status" value="1"/>
</dbReference>
<feature type="domain" description="HPt" evidence="8">
    <location>
        <begin position="8"/>
        <end position="119"/>
    </location>
</feature>
<dbReference type="EMBL" id="JAIOIV010000043">
    <property type="protein sequence ID" value="MBZ0155714.1"/>
    <property type="molecule type" value="Genomic_DNA"/>
</dbReference>
<dbReference type="GO" id="GO:1902201">
    <property type="term" value="P:negative regulation of bacterial-type flagellum-dependent cell motility"/>
    <property type="evidence" value="ECO:0007669"/>
    <property type="project" value="TreeGrafter"/>
</dbReference>
<comment type="catalytic activity">
    <reaction evidence="2">
        <text>2 GTP = 3',3'-c-di-GMP + 2 diphosphate</text>
        <dbReference type="Rhea" id="RHEA:24898"/>
        <dbReference type="ChEBI" id="CHEBI:33019"/>
        <dbReference type="ChEBI" id="CHEBI:37565"/>
        <dbReference type="ChEBI" id="CHEBI:58805"/>
        <dbReference type="EC" id="2.7.7.65"/>
    </reaction>
</comment>
<feature type="domain" description="Response regulatory" evidence="6">
    <location>
        <begin position="269"/>
        <end position="385"/>
    </location>
</feature>
<dbReference type="PROSITE" id="PS50110">
    <property type="entry name" value="RESPONSE_REGULATORY"/>
    <property type="match status" value="2"/>
</dbReference>
<dbReference type="InterPro" id="IPR011006">
    <property type="entry name" value="CheY-like_superfamily"/>
</dbReference>
<dbReference type="Gene3D" id="1.20.120.160">
    <property type="entry name" value="HPT domain"/>
    <property type="match status" value="1"/>
</dbReference>
<evidence type="ECO:0000256" key="2">
    <source>
        <dbReference type="ARBA" id="ARBA00034247"/>
    </source>
</evidence>
<keyword evidence="9" id="KW-0808">Transferase</keyword>
<dbReference type="Pfam" id="PF00990">
    <property type="entry name" value="GGDEF"/>
    <property type="match status" value="1"/>
</dbReference>
<dbReference type="PROSITE" id="PS50887">
    <property type="entry name" value="GGDEF"/>
    <property type="match status" value="1"/>
</dbReference>
<dbReference type="SUPFAM" id="SSF52172">
    <property type="entry name" value="CheY-like"/>
    <property type="match status" value="2"/>
</dbReference>